<reference evidence="1 2" key="1">
    <citation type="submission" date="2024-02" db="EMBL/GenBank/DDBJ databases">
        <authorList>
            <person name="Chen Y."/>
            <person name="Shah S."/>
            <person name="Dougan E. K."/>
            <person name="Thang M."/>
            <person name="Chan C."/>
        </authorList>
    </citation>
    <scope>NUCLEOTIDE SEQUENCE [LARGE SCALE GENOMIC DNA]</scope>
</reference>
<evidence type="ECO:0000313" key="1">
    <source>
        <dbReference type="EMBL" id="CAK9084282.1"/>
    </source>
</evidence>
<accession>A0ABP0Q7S0</accession>
<keyword evidence="2" id="KW-1185">Reference proteome</keyword>
<gene>
    <name evidence="1" type="ORF">CCMP2556_LOCUS41012</name>
</gene>
<dbReference type="Proteomes" id="UP001642484">
    <property type="component" value="Unassembled WGS sequence"/>
</dbReference>
<proteinExistence type="predicted"/>
<protein>
    <submittedName>
        <fullName evidence="1">Uncharacterized protein</fullName>
    </submittedName>
</protein>
<evidence type="ECO:0000313" key="2">
    <source>
        <dbReference type="Proteomes" id="UP001642484"/>
    </source>
</evidence>
<comment type="caution">
    <text evidence="1">The sequence shown here is derived from an EMBL/GenBank/DDBJ whole genome shotgun (WGS) entry which is preliminary data.</text>
</comment>
<name>A0ABP0Q7S0_9DINO</name>
<dbReference type="EMBL" id="CAXAMN010024162">
    <property type="protein sequence ID" value="CAK9084282.1"/>
    <property type="molecule type" value="Genomic_DNA"/>
</dbReference>
<organism evidence="1 2">
    <name type="scientific">Durusdinium trenchii</name>
    <dbReference type="NCBI Taxonomy" id="1381693"/>
    <lineage>
        <taxon>Eukaryota</taxon>
        <taxon>Sar</taxon>
        <taxon>Alveolata</taxon>
        <taxon>Dinophyceae</taxon>
        <taxon>Suessiales</taxon>
        <taxon>Symbiodiniaceae</taxon>
        <taxon>Durusdinium</taxon>
    </lineage>
</organism>
<sequence>MLSMEVLERNDLSYYRAVKDGCVYEIVASSVVDAFADFCSLAQSAANASTQVARPETELQICCKMLAFFKNKVGDDPVPYQDIAPAILRSKPQRPECIPHLYSFMIRCGGGKSAHLFTTTESFVKAHGHSGRALGVQAWDNLALDVRQKGMEQCVLWRHALLKAMYCHQEGLITHSDVRKSLSHKETFAKATQFEILLKELKRFGDSLSDLSPHQRLIGLGIFEVESVIVVLNKKPKDVVQPFQTCKDMTEAAFNCVQFWRQFSEDHAPSPWDSAAMTTATAASSTTSKEKIRDYTADGQLTSNAIVLDAGFEKGMMIVRKSDSTQAQIKDIGQKVVVVTDMSDGRDYNLDVDKLIGGEWKEQAKEKVKEPVKDPDAWKDLMNTAVIKASVIQRLHDALKQRPDQNKDLDMFQKPKGVTATADIAKNKCVLIPLTSKVDVVKQAEAKEPSAVAIKLDVEKHDGQDFNVCLQPPGVCVPFWMMKVTSEQEDSNMVLVKSGKILVARNPDKIDAGDDLVLFRPETAKKAPEPLQLSSGKPAKRQRTKAPTA</sequence>